<proteinExistence type="predicted"/>
<accession>A0A143YPV1</accession>
<keyword evidence="2" id="KW-1185">Reference proteome</keyword>
<organism evidence="1 2">
    <name type="scientific">Trichococcus palustris</name>
    <dbReference type="NCBI Taxonomy" id="140314"/>
    <lineage>
        <taxon>Bacteria</taxon>
        <taxon>Bacillati</taxon>
        <taxon>Bacillota</taxon>
        <taxon>Bacilli</taxon>
        <taxon>Lactobacillales</taxon>
        <taxon>Carnobacteriaceae</taxon>
        <taxon>Trichococcus</taxon>
    </lineage>
</organism>
<gene>
    <name evidence="1" type="ORF">Tpal_1900</name>
</gene>
<dbReference type="PROSITE" id="PS51257">
    <property type="entry name" value="PROKAR_LIPOPROTEIN"/>
    <property type="match status" value="1"/>
</dbReference>
<evidence type="ECO:0000313" key="2">
    <source>
        <dbReference type="Proteomes" id="UP000242754"/>
    </source>
</evidence>
<sequence>MKGNRRSGFVFLLFSGCRVLAEDPIPLFPPSSGEIVLTGDSALINVLFPGEAILTDNPTPFHSLFLGEATLAGNPAPTHAQSKYAKKTANVIISTFAAVFFNYYPTEPSIS</sequence>
<dbReference type="EMBL" id="FJNE01000005">
    <property type="protein sequence ID" value="CZQ95495.1"/>
    <property type="molecule type" value="Genomic_DNA"/>
</dbReference>
<reference evidence="1 2" key="1">
    <citation type="submission" date="2016-02" db="EMBL/GenBank/DDBJ databases">
        <authorList>
            <person name="Wen L."/>
            <person name="He K."/>
            <person name="Yang H."/>
        </authorList>
    </citation>
    <scope>NUCLEOTIDE SEQUENCE [LARGE SCALE GENOMIC DNA]</scope>
    <source>
        <strain evidence="1">Trichococcus palustris</strain>
    </source>
</reference>
<protein>
    <submittedName>
        <fullName evidence="1">Uncharacterized protein</fullName>
    </submittedName>
</protein>
<dbReference type="AlphaFoldDB" id="A0A143YPV1"/>
<name>A0A143YPV1_9LACT</name>
<evidence type="ECO:0000313" key="1">
    <source>
        <dbReference type="EMBL" id="CZQ95495.1"/>
    </source>
</evidence>
<dbReference type="STRING" id="140314.SAMN04488076_11132"/>
<dbReference type="Proteomes" id="UP000242754">
    <property type="component" value="Unassembled WGS sequence"/>
</dbReference>